<dbReference type="GO" id="GO:0009986">
    <property type="term" value="C:cell surface"/>
    <property type="evidence" value="ECO:0007669"/>
    <property type="project" value="TreeGrafter"/>
</dbReference>
<protein>
    <recommendedName>
        <fullName evidence="8">Receptor L-domain domain-containing protein</fullName>
    </recommendedName>
</protein>
<gene>
    <name evidence="6" type="ORF">BB561_005329</name>
</gene>
<dbReference type="SUPFAM" id="SSF52058">
    <property type="entry name" value="L domain-like"/>
    <property type="match status" value="2"/>
</dbReference>
<keyword evidence="3" id="KW-0325">Glycoprotein</keyword>
<dbReference type="GO" id="GO:0031505">
    <property type="term" value="P:fungal-type cell wall organization"/>
    <property type="evidence" value="ECO:0007669"/>
    <property type="project" value="TreeGrafter"/>
</dbReference>
<dbReference type="GO" id="GO:0005886">
    <property type="term" value="C:plasma membrane"/>
    <property type="evidence" value="ECO:0007669"/>
    <property type="project" value="TreeGrafter"/>
</dbReference>
<proteinExistence type="predicted"/>
<dbReference type="PANTHER" id="PTHR31018:SF12">
    <property type="entry name" value="SPORULATION-SPECIFIC PROTEIN 2-RELATED"/>
    <property type="match status" value="1"/>
</dbReference>
<evidence type="ECO:0000256" key="4">
    <source>
        <dbReference type="SAM" id="MobiDB-lite"/>
    </source>
</evidence>
<dbReference type="Gene3D" id="3.80.20.20">
    <property type="entry name" value="Receptor L-domain"/>
    <property type="match status" value="2"/>
</dbReference>
<dbReference type="AlphaFoldDB" id="A0A2T9YAY1"/>
<dbReference type="InterPro" id="IPR051648">
    <property type="entry name" value="CWI-Assembly_Regulator"/>
</dbReference>
<dbReference type="GO" id="GO:0009277">
    <property type="term" value="C:fungal-type cell wall"/>
    <property type="evidence" value="ECO:0007669"/>
    <property type="project" value="TreeGrafter"/>
</dbReference>
<name>A0A2T9YAY1_9FUNG</name>
<accession>A0A2T9YAY1</accession>
<keyword evidence="2 5" id="KW-0732">Signal</keyword>
<dbReference type="PANTHER" id="PTHR31018">
    <property type="entry name" value="SPORULATION-SPECIFIC PROTEIN-RELATED"/>
    <property type="match status" value="1"/>
</dbReference>
<evidence type="ECO:0000256" key="1">
    <source>
        <dbReference type="ARBA" id="ARBA00004196"/>
    </source>
</evidence>
<dbReference type="InterPro" id="IPR036941">
    <property type="entry name" value="Rcpt_L-dom_sf"/>
</dbReference>
<comment type="subcellular location">
    <subcellularLocation>
        <location evidence="1">Cell envelope</location>
    </subcellularLocation>
</comment>
<evidence type="ECO:0000256" key="3">
    <source>
        <dbReference type="ARBA" id="ARBA00023180"/>
    </source>
</evidence>
<feature type="chain" id="PRO_5015458569" description="Receptor L-domain domain-containing protein" evidence="5">
    <location>
        <begin position="19"/>
        <end position="399"/>
    </location>
</feature>
<comment type="caution">
    <text evidence="6">The sequence shown here is derived from an EMBL/GenBank/DDBJ whole genome shotgun (WGS) entry which is preliminary data.</text>
</comment>
<dbReference type="STRING" id="133385.A0A2T9YAY1"/>
<evidence type="ECO:0000313" key="6">
    <source>
        <dbReference type="EMBL" id="PVU89469.1"/>
    </source>
</evidence>
<dbReference type="Proteomes" id="UP000245383">
    <property type="component" value="Unassembled WGS sequence"/>
</dbReference>
<evidence type="ECO:0000313" key="7">
    <source>
        <dbReference type="Proteomes" id="UP000245383"/>
    </source>
</evidence>
<feature type="region of interest" description="Disordered" evidence="4">
    <location>
        <begin position="345"/>
        <end position="366"/>
    </location>
</feature>
<sequence length="399" mass="43580">MKISYFLVIADALYQAMAGQCSGGMQVASQGDAERLSKCGKYSGNISVIQLNLEEVDFGNLSEVDGNITIENNFNLKSILLEGLAILNGTLKLKDNIQLLGLSIPKLHSVRKLQVSNTPNLNTLNMDKISTAESIEISQTAITDISGLSVKQCESIIFSNNIYLKDIKMGNLTLVKKQFTIIDNNQQSTASFPMLEMIGGNSTIQGLSELSLPKLKSVSESVTFIENQFTSLQLDSLTNLEMDLNIIQNKQLTQISFPQLKEIKKALVIQNNTELAEINKNSFPKLTKVGEKILITGPFKEIAFPSLKMVNKAVTITSTEKLDCPSLKKEFSFLNSNMWICKTTSSTGKQESKTNKGTGSSGSVDSDAQKSSAAALKYFNLNKSIGTLAFALLLTTILF</sequence>
<evidence type="ECO:0008006" key="8">
    <source>
        <dbReference type="Google" id="ProtNLM"/>
    </source>
</evidence>
<feature type="signal peptide" evidence="5">
    <location>
        <begin position="1"/>
        <end position="18"/>
    </location>
</feature>
<dbReference type="OrthoDB" id="536881at2759"/>
<reference evidence="6 7" key="1">
    <citation type="journal article" date="2018" name="MBio">
        <title>Comparative Genomics Reveals the Core Gene Toolbox for the Fungus-Insect Symbiosis.</title>
        <authorList>
            <person name="Wang Y."/>
            <person name="Stata M."/>
            <person name="Wang W."/>
            <person name="Stajich J.E."/>
            <person name="White M.M."/>
            <person name="Moncalvo J.M."/>
        </authorList>
    </citation>
    <scope>NUCLEOTIDE SEQUENCE [LARGE SCALE GENOMIC DNA]</scope>
    <source>
        <strain evidence="6 7">SWE-8-4</strain>
    </source>
</reference>
<dbReference type="EMBL" id="MBFR01000312">
    <property type="protein sequence ID" value="PVU89469.1"/>
    <property type="molecule type" value="Genomic_DNA"/>
</dbReference>
<keyword evidence="7" id="KW-1185">Reference proteome</keyword>
<evidence type="ECO:0000256" key="2">
    <source>
        <dbReference type="ARBA" id="ARBA00022729"/>
    </source>
</evidence>
<evidence type="ECO:0000256" key="5">
    <source>
        <dbReference type="SAM" id="SignalP"/>
    </source>
</evidence>
<organism evidence="6 7">
    <name type="scientific">Smittium simulii</name>
    <dbReference type="NCBI Taxonomy" id="133385"/>
    <lineage>
        <taxon>Eukaryota</taxon>
        <taxon>Fungi</taxon>
        <taxon>Fungi incertae sedis</taxon>
        <taxon>Zoopagomycota</taxon>
        <taxon>Kickxellomycotina</taxon>
        <taxon>Harpellomycetes</taxon>
        <taxon>Harpellales</taxon>
        <taxon>Legeriomycetaceae</taxon>
        <taxon>Smittium</taxon>
    </lineage>
</organism>